<dbReference type="SUPFAM" id="SSF54631">
    <property type="entry name" value="CBS-domain pair"/>
    <property type="match status" value="1"/>
</dbReference>
<dbReference type="InterPro" id="IPR000644">
    <property type="entry name" value="CBS_dom"/>
</dbReference>
<evidence type="ECO:0000313" key="5">
    <source>
        <dbReference type="Proteomes" id="UP000283644"/>
    </source>
</evidence>
<name>A0A417Y0C6_9ACTN</name>
<evidence type="ECO:0000256" key="2">
    <source>
        <dbReference type="PROSITE-ProRule" id="PRU00703"/>
    </source>
</evidence>
<dbReference type="EMBL" id="QXGH01000019">
    <property type="protein sequence ID" value="RHW26102.1"/>
    <property type="molecule type" value="Genomic_DNA"/>
</dbReference>
<dbReference type="Proteomes" id="UP000283644">
    <property type="component" value="Unassembled WGS sequence"/>
</dbReference>
<accession>A0A417Y0C6</accession>
<dbReference type="OrthoDB" id="9799454at2"/>
<dbReference type="InterPro" id="IPR051257">
    <property type="entry name" value="Diverse_CBS-Domain"/>
</dbReference>
<feature type="domain" description="CBS" evidence="3">
    <location>
        <begin position="107"/>
        <end position="162"/>
    </location>
</feature>
<organism evidence="4 5">
    <name type="scientific">Nocardioides immobilis</name>
    <dbReference type="NCBI Taxonomy" id="2049295"/>
    <lineage>
        <taxon>Bacteria</taxon>
        <taxon>Bacillati</taxon>
        <taxon>Actinomycetota</taxon>
        <taxon>Actinomycetes</taxon>
        <taxon>Propionibacteriales</taxon>
        <taxon>Nocardioidaceae</taxon>
        <taxon>Nocardioides</taxon>
    </lineage>
</organism>
<gene>
    <name evidence="4" type="ORF">D0Z08_15780</name>
</gene>
<dbReference type="PANTHER" id="PTHR43080:SF2">
    <property type="entry name" value="CBS DOMAIN-CONTAINING PROTEIN"/>
    <property type="match status" value="1"/>
</dbReference>
<reference evidence="4 5" key="1">
    <citation type="submission" date="2018-09" db="EMBL/GenBank/DDBJ databases">
        <title>Genome sequencing of Nocardioides immobilis CCTCC AB 2017083 for comparison to Nocardioides silvaticus.</title>
        <authorList>
            <person name="Li C."/>
            <person name="Wang G."/>
        </authorList>
    </citation>
    <scope>NUCLEOTIDE SEQUENCE [LARGE SCALE GENOMIC DNA]</scope>
    <source>
        <strain evidence="4 5">CCTCC AB 2017083</strain>
    </source>
</reference>
<dbReference type="Pfam" id="PF00571">
    <property type="entry name" value="CBS"/>
    <property type="match status" value="2"/>
</dbReference>
<feature type="domain" description="CBS" evidence="3">
    <location>
        <begin position="20"/>
        <end position="80"/>
    </location>
</feature>
<proteinExistence type="predicted"/>
<dbReference type="AlphaFoldDB" id="A0A417Y0C6"/>
<dbReference type="PANTHER" id="PTHR43080">
    <property type="entry name" value="CBS DOMAIN-CONTAINING PROTEIN CBSX3, MITOCHONDRIAL"/>
    <property type="match status" value="1"/>
</dbReference>
<dbReference type="Gene3D" id="3.10.580.10">
    <property type="entry name" value="CBS-domain"/>
    <property type="match status" value="1"/>
</dbReference>
<comment type="caution">
    <text evidence="4">The sequence shown here is derived from an EMBL/GenBank/DDBJ whole genome shotgun (WGS) entry which is preliminary data.</text>
</comment>
<dbReference type="PROSITE" id="PS51371">
    <property type="entry name" value="CBS"/>
    <property type="match status" value="2"/>
</dbReference>
<evidence type="ECO:0000256" key="1">
    <source>
        <dbReference type="ARBA" id="ARBA00023122"/>
    </source>
</evidence>
<evidence type="ECO:0000259" key="3">
    <source>
        <dbReference type="PROSITE" id="PS51371"/>
    </source>
</evidence>
<dbReference type="InterPro" id="IPR046342">
    <property type="entry name" value="CBS_dom_sf"/>
</dbReference>
<evidence type="ECO:0000313" key="4">
    <source>
        <dbReference type="EMBL" id="RHW26102.1"/>
    </source>
</evidence>
<keyword evidence="5" id="KW-1185">Reference proteome</keyword>
<dbReference type="SMART" id="SM00116">
    <property type="entry name" value="CBS"/>
    <property type="match status" value="2"/>
</dbReference>
<keyword evidence="1 2" id="KW-0129">CBS domain</keyword>
<sequence length="171" mass="18624">MASDEDMSHTSSALRVRDVMNTKTARIHLGRPMALAAEILVLTQASDLIVIDDDDRFVGVLPEGDLLHAIMPDFDGLMESGASLTRGFEVFLSSGSSYADQPIDSLVIRGSIMLRPDDELLKAATVMITKGIRRLAVVDGERFVGSVSRADICWGILVEQPSRQHAANRTE</sequence>
<dbReference type="RefSeq" id="WP_118926208.1">
    <property type="nucleotide sequence ID" value="NZ_QXGH01000019.1"/>
</dbReference>
<protein>
    <submittedName>
        <fullName evidence="4">CBS domain-containing protein</fullName>
    </submittedName>
</protein>